<accession>G5H712</accession>
<comment type="caution">
    <text evidence="4">The sequence shown here is derived from an EMBL/GenBank/DDBJ whole genome shotgun (WGS) entry which is preliminary data.</text>
</comment>
<dbReference type="InterPro" id="IPR000653">
    <property type="entry name" value="DegT/StrS_aminotransferase"/>
</dbReference>
<dbReference type="SUPFAM" id="SSF53383">
    <property type="entry name" value="PLP-dependent transferases"/>
    <property type="match status" value="1"/>
</dbReference>
<dbReference type="PANTHER" id="PTHR30244:SF42">
    <property type="entry name" value="UDP-2-ACETAMIDO-2-DEOXY-3-OXO-D-GLUCURONATE AMINOTRANSFERASE"/>
    <property type="match status" value="1"/>
</dbReference>
<dbReference type="InterPro" id="IPR015422">
    <property type="entry name" value="PyrdxlP-dep_Trfase_small"/>
</dbReference>
<dbReference type="GO" id="GO:0000271">
    <property type="term" value="P:polysaccharide biosynthetic process"/>
    <property type="evidence" value="ECO:0007669"/>
    <property type="project" value="TreeGrafter"/>
</dbReference>
<evidence type="ECO:0000256" key="2">
    <source>
        <dbReference type="PIRSR" id="PIRSR000390-2"/>
    </source>
</evidence>
<reference evidence="4 5" key="1">
    <citation type="submission" date="2011-08" db="EMBL/GenBank/DDBJ databases">
        <title>The Genome Sequence of Alistipes indistinctus YIT 12060.</title>
        <authorList>
            <consortium name="The Broad Institute Genome Sequencing Platform"/>
            <person name="Earl A."/>
            <person name="Ward D."/>
            <person name="Feldgarden M."/>
            <person name="Gevers D."/>
            <person name="Morotomi M."/>
            <person name="Young S.K."/>
            <person name="Zeng Q."/>
            <person name="Gargeya S."/>
            <person name="Fitzgerald M."/>
            <person name="Haas B."/>
            <person name="Abouelleil A."/>
            <person name="Alvarado L."/>
            <person name="Arachchi H.M."/>
            <person name="Berlin A."/>
            <person name="Brown A."/>
            <person name="Chapman S.B."/>
            <person name="Chen Z."/>
            <person name="Dunbar C."/>
            <person name="Freedman E."/>
            <person name="Gearin G."/>
            <person name="Gellesch M."/>
            <person name="Goldberg J."/>
            <person name="Griggs A."/>
            <person name="Gujja S."/>
            <person name="Heiman D."/>
            <person name="Howarth C."/>
            <person name="Larson L."/>
            <person name="Lui A."/>
            <person name="MacDonald P.J.P."/>
            <person name="Montmayeur A."/>
            <person name="Murphy C."/>
            <person name="Neiman D."/>
            <person name="Pearson M."/>
            <person name="Priest M."/>
            <person name="Roberts A."/>
            <person name="Saif S."/>
            <person name="Shea T."/>
            <person name="Shenoy N."/>
            <person name="Sisk P."/>
            <person name="Stolte C."/>
            <person name="Sykes S."/>
            <person name="Wortman J."/>
            <person name="Nusbaum C."/>
            <person name="Birren B."/>
        </authorList>
    </citation>
    <scope>NUCLEOTIDE SEQUENCE [LARGE SCALE GENOMIC DNA]</scope>
    <source>
        <strain evidence="4 5">YIT 12060</strain>
    </source>
</reference>
<keyword evidence="2 3" id="KW-0663">Pyridoxal phosphate</keyword>
<evidence type="ECO:0000313" key="5">
    <source>
        <dbReference type="Proteomes" id="UP000006008"/>
    </source>
</evidence>
<comment type="similarity">
    <text evidence="3">Belongs to the DegT/DnrJ/EryC1 family.</text>
</comment>
<dbReference type="GO" id="GO:0030170">
    <property type="term" value="F:pyridoxal phosphate binding"/>
    <property type="evidence" value="ECO:0007669"/>
    <property type="project" value="TreeGrafter"/>
</dbReference>
<organism evidence="4 5">
    <name type="scientific">Alistipes indistinctus YIT 12060</name>
    <dbReference type="NCBI Taxonomy" id="742725"/>
    <lineage>
        <taxon>Bacteria</taxon>
        <taxon>Pseudomonadati</taxon>
        <taxon>Bacteroidota</taxon>
        <taxon>Bacteroidia</taxon>
        <taxon>Bacteroidales</taxon>
        <taxon>Rikenellaceae</taxon>
        <taxon>Alistipes</taxon>
    </lineage>
</organism>
<evidence type="ECO:0000256" key="1">
    <source>
        <dbReference type="PIRSR" id="PIRSR000390-1"/>
    </source>
</evidence>
<sequence>MIKMVDLHKQDGCIRNDIDKAIADAVDECAFIKGTEVGTFEAELAHYVNAKYCISCGNGTDAITLALMAVGLRPGDEVIVPAFSFVAAAEAVALLGGKPVFADIDPRTFNIDCESVERVVSKRTKAIIPVHLFGQPCNMTGLMKIASNTGIVLIEDNAQSLGAKCIFPDGSKQFAGTVGTIGCTSFFPSKILGCYGDGGAVFTDSRELAEKIKALASHGQSIKYRHEYIGLNSRLDTVQAAVLRVKLPHVDKWIFHRRRAAANYNDMLSDLEMIGLPHEDSVGIHVYHQYTLTVPEDDRDKLRRRLLENGIESMVYYSEALHTQPAYSGVCSYDKEMLNAVRLPASVLSLPIYGNISDIDQEVIVDTIRKFYKHN</sequence>
<dbReference type="Proteomes" id="UP000006008">
    <property type="component" value="Unassembled WGS sequence"/>
</dbReference>
<dbReference type="Gene3D" id="3.40.640.10">
    <property type="entry name" value="Type I PLP-dependent aspartate aminotransferase-like (Major domain)"/>
    <property type="match status" value="1"/>
</dbReference>
<dbReference type="Gene3D" id="3.90.1150.10">
    <property type="entry name" value="Aspartate Aminotransferase, domain 1"/>
    <property type="match status" value="1"/>
</dbReference>
<name>G5H712_9BACT</name>
<dbReference type="InterPro" id="IPR015421">
    <property type="entry name" value="PyrdxlP-dep_Trfase_major"/>
</dbReference>
<evidence type="ECO:0000256" key="3">
    <source>
        <dbReference type="RuleBase" id="RU004508"/>
    </source>
</evidence>
<dbReference type="PIRSF" id="PIRSF000390">
    <property type="entry name" value="PLP_StrS"/>
    <property type="match status" value="1"/>
</dbReference>
<dbReference type="EMBL" id="ADLD01000009">
    <property type="protein sequence ID" value="EHB92651.1"/>
    <property type="molecule type" value="Genomic_DNA"/>
</dbReference>
<evidence type="ECO:0008006" key="6">
    <source>
        <dbReference type="Google" id="ProtNLM"/>
    </source>
</evidence>
<dbReference type="GeneID" id="92816131"/>
<dbReference type="PATRIC" id="fig|742725.3.peg.909"/>
<dbReference type="GO" id="GO:0008483">
    <property type="term" value="F:transaminase activity"/>
    <property type="evidence" value="ECO:0007669"/>
    <property type="project" value="TreeGrafter"/>
</dbReference>
<dbReference type="HOGENOM" id="CLU_033332_6_0_10"/>
<evidence type="ECO:0000313" key="4">
    <source>
        <dbReference type="EMBL" id="EHB92651.1"/>
    </source>
</evidence>
<feature type="active site" description="Proton acceptor" evidence="1">
    <location>
        <position position="190"/>
    </location>
</feature>
<gene>
    <name evidence="4" type="ORF">HMPREF9450_00855</name>
</gene>
<feature type="modified residue" description="N6-(pyridoxal phosphate)lysine" evidence="2">
    <location>
        <position position="190"/>
    </location>
</feature>
<dbReference type="PANTHER" id="PTHR30244">
    <property type="entry name" value="TRANSAMINASE"/>
    <property type="match status" value="1"/>
</dbReference>
<protein>
    <recommendedName>
        <fullName evidence="6">Pleiotropic regulatory protein</fullName>
    </recommendedName>
</protein>
<dbReference type="Pfam" id="PF01041">
    <property type="entry name" value="DegT_DnrJ_EryC1"/>
    <property type="match status" value="1"/>
</dbReference>
<dbReference type="CDD" id="cd00616">
    <property type="entry name" value="AHBA_syn"/>
    <property type="match status" value="1"/>
</dbReference>
<keyword evidence="5" id="KW-1185">Reference proteome</keyword>
<dbReference type="STRING" id="742725.HMPREF9450_00855"/>
<dbReference type="eggNOG" id="COG0399">
    <property type="taxonomic scope" value="Bacteria"/>
</dbReference>
<dbReference type="RefSeq" id="WP_009133661.1">
    <property type="nucleotide sequence ID" value="NZ_CP102250.1"/>
</dbReference>
<dbReference type="InterPro" id="IPR015424">
    <property type="entry name" value="PyrdxlP-dep_Trfase"/>
</dbReference>
<dbReference type="AlphaFoldDB" id="G5H712"/>
<proteinExistence type="inferred from homology"/>